<dbReference type="FunFam" id="1.10.390.10:FF:000016">
    <property type="entry name" value="Glutamyl aminopeptidase"/>
    <property type="match status" value="1"/>
</dbReference>
<keyword evidence="17" id="KW-0472">Membrane</keyword>
<proteinExistence type="inferred from homology"/>
<dbReference type="FunFam" id="2.60.40.1910:FF:000006">
    <property type="entry name" value="Aminopeptidase"/>
    <property type="match status" value="1"/>
</dbReference>
<evidence type="ECO:0000256" key="14">
    <source>
        <dbReference type="ARBA" id="ARBA00022968"/>
    </source>
</evidence>
<dbReference type="Proteomes" id="UP000230750">
    <property type="component" value="Unassembled WGS sequence"/>
</dbReference>
<evidence type="ECO:0000256" key="11">
    <source>
        <dbReference type="ARBA" id="ARBA00022801"/>
    </source>
</evidence>
<comment type="catalytic activity">
    <reaction evidence="1">
        <text>Release of N-terminal glutamate (and to a lesser extent aspartate) from a peptide.</text>
        <dbReference type="EC" id="3.4.11.7"/>
    </reaction>
</comment>
<dbReference type="GO" id="GO:0005886">
    <property type="term" value="C:plasma membrane"/>
    <property type="evidence" value="ECO:0007669"/>
    <property type="project" value="UniProtKB-SubCell"/>
</dbReference>
<evidence type="ECO:0000256" key="2">
    <source>
        <dbReference type="ARBA" id="ARBA00004401"/>
    </source>
</evidence>
<protein>
    <recommendedName>
        <fullName evidence="5">glutamyl aminopeptidase</fullName>
        <ecNumber evidence="5">3.4.11.7</ecNumber>
    </recommendedName>
</protein>
<dbReference type="Pfam" id="PF17900">
    <property type="entry name" value="Peptidase_M1_N"/>
    <property type="match status" value="1"/>
</dbReference>
<evidence type="ECO:0000259" key="23">
    <source>
        <dbReference type="Pfam" id="PF01433"/>
    </source>
</evidence>
<keyword evidence="16" id="KW-0482">Metalloprotease</keyword>
<keyword evidence="27" id="KW-1185">Reference proteome</keyword>
<keyword evidence="18" id="KW-1015">Disulfide bond</keyword>
<keyword evidence="10 21" id="KW-0479">Metal-binding</keyword>
<dbReference type="FunFam" id="1.25.50.20:FF:000001">
    <property type="entry name" value="Aminopeptidase"/>
    <property type="match status" value="1"/>
</dbReference>
<comment type="subunit">
    <text evidence="4">Homodimer; disulfide-linked.</text>
</comment>
<evidence type="ECO:0000256" key="19">
    <source>
        <dbReference type="ARBA" id="ARBA00023180"/>
    </source>
</evidence>
<dbReference type="PRINTS" id="PR00756">
    <property type="entry name" value="ALADIPTASE"/>
</dbReference>
<dbReference type="InterPro" id="IPR001930">
    <property type="entry name" value="Peptidase_M1"/>
</dbReference>
<evidence type="ECO:0000259" key="24">
    <source>
        <dbReference type="Pfam" id="PF11838"/>
    </source>
</evidence>
<feature type="domain" description="ERAP1-like C-terminal" evidence="24">
    <location>
        <begin position="827"/>
        <end position="1145"/>
    </location>
</feature>
<evidence type="ECO:0000256" key="6">
    <source>
        <dbReference type="ARBA" id="ARBA00022438"/>
    </source>
</evidence>
<feature type="binding site" evidence="21">
    <location>
        <position position="590"/>
    </location>
    <ligand>
        <name>Zn(2+)</name>
        <dbReference type="ChEBI" id="CHEBI:29105"/>
        <note>catalytic</note>
    </ligand>
</feature>
<dbReference type="GO" id="GO:0005615">
    <property type="term" value="C:extracellular space"/>
    <property type="evidence" value="ECO:0007669"/>
    <property type="project" value="TreeGrafter"/>
</dbReference>
<dbReference type="InterPro" id="IPR050344">
    <property type="entry name" value="Peptidase_M1_aminopeptidases"/>
</dbReference>
<dbReference type="Pfam" id="PF01433">
    <property type="entry name" value="Peptidase_M1"/>
    <property type="match status" value="1"/>
</dbReference>
<evidence type="ECO:0000256" key="22">
    <source>
        <dbReference type="PIRSR" id="PIRSR634016-4"/>
    </source>
</evidence>
<feature type="site" description="Transition state stabilizer" evidence="22">
    <location>
        <position position="676"/>
    </location>
</feature>
<keyword evidence="8" id="KW-0645">Protease</keyword>
<dbReference type="GO" id="GO:0005737">
    <property type="term" value="C:cytoplasm"/>
    <property type="evidence" value="ECO:0007669"/>
    <property type="project" value="TreeGrafter"/>
</dbReference>
<evidence type="ECO:0000256" key="8">
    <source>
        <dbReference type="ARBA" id="ARBA00022670"/>
    </source>
</evidence>
<keyword evidence="9" id="KW-0812">Transmembrane</keyword>
<evidence type="ECO:0000313" key="26">
    <source>
        <dbReference type="EMBL" id="PIK57836.1"/>
    </source>
</evidence>
<keyword evidence="11" id="KW-0378">Hydrolase</keyword>
<comment type="subcellular location">
    <subcellularLocation>
        <location evidence="2">Cell membrane</location>
        <topology evidence="2">Single-pass type II membrane protein</topology>
    </subcellularLocation>
</comment>
<comment type="caution">
    <text evidence="26">The sequence shown here is derived from an EMBL/GenBank/DDBJ whole genome shotgun (WGS) entry which is preliminary data.</text>
</comment>
<sequence length="1166" mass="133991">MFGTISRVLVQYPDYNVRIRVQYPDYNVPCASTMSPSTITISRVRVQCQKYEYNVPSTSTMSRVRVQCPEDENDVPSTSTMSRVRVQCPESLVQCAEYLYNVPSTSTMSRVGVQCPEYEYEYNVSRTNTMSRVRVQCPKRIISEKADENDGVHGHIYIRRIGPLSTCPFCIFKPCLPASHATDKRLQSNITIYFPDCLRTQVVGPNRLTDTSRYTSIKNRCSENMAKNDQIHLSTGQFWAITFLVLILCLFVGLMCGLTPACVEPEIQSSLEEGAADRNRRATEPYEDLRLPPGIKPTRYTLELDPDLNDVTNNFTGSVQIEITVTEPTEYPRVHIKEMTILSSEIATKSGQAVNIVDEFFYPENEFYVLDVGGALPVGEYTISLTFTVRFLGTLLGSIRVPTQLQMVKRGTALATSKFQPTDARRAFPCFDEPNLKATYITTLVHDKKYIALSNMDVESKTDFGDDRVKTRFTESVAMSSYLACFIVCDFESKTKTLKSGKPFSVYAPDFQINQTDYALDAGAKITDFFEEYYAVEYPLPKLDMISIPDFSSGAMEHWGLITYRERYMLYDEQESSAANKQRILSVVSHELAHMWFGNIVTMDWWDDLWLNEGFASYVEYIGANHVEPDWQMFDQFVPNDMLYVFGLDQITTSHPIIVELENPDEINEVFDSIPYSKGASVLRMLNNFIGEESFTQGVTKYLEDFKFGTAVSDDLYERIQEAYVNNTGDTSIDVKRVMHTWTKQMGFPVVTITRTDTEFQLEQMWFLVDPNANKSAALYGSDYDYRWEIPFTYQYKSDLSQVHELWMQWDDTDGDVIPFPTSGDDWYLANYEEMNFYRVNYDSDNWQKLSDQLMSDHTAINASDRAGLIDDAFNLGRAEQLNYDVVLDMTLYLEKETEYVPWTVASDNLAWLSEILRFQNIYGLFREYVVKQTTSIYASTGWGTGGAGSHLDRLLRSDIIDLACGHGNQDCLEEAVLQFNTFLSGGDVAPDIRSIVYIYGAQEMVGQDEWDIMWQAYENSQVASEKLRLLYGMAQTRQVWLLSRYLEYTKDETLIRTQDFFSVVTYISDNPVGNPLVWDWVRKNWDYLVDRFGTSNRYLGRLVPSITDFYSTELKLQEMQDFFEKYPDGGAGERGRKQALERVRTNINWVNKNVGVIEDWLMRNM</sequence>
<dbReference type="PANTHER" id="PTHR11533">
    <property type="entry name" value="PROTEASE M1 ZINC METALLOPROTEASE"/>
    <property type="match status" value="1"/>
</dbReference>
<evidence type="ECO:0000256" key="7">
    <source>
        <dbReference type="ARBA" id="ARBA00022475"/>
    </source>
</evidence>
<evidence type="ECO:0000259" key="25">
    <source>
        <dbReference type="Pfam" id="PF17900"/>
    </source>
</evidence>
<dbReference type="GO" id="GO:0004230">
    <property type="term" value="F:glutamyl aminopeptidase activity"/>
    <property type="evidence" value="ECO:0007669"/>
    <property type="project" value="UniProtKB-EC"/>
</dbReference>
<feature type="active site" description="Proton acceptor" evidence="20">
    <location>
        <position position="591"/>
    </location>
</feature>
<evidence type="ECO:0000313" key="27">
    <source>
        <dbReference type="Proteomes" id="UP000230750"/>
    </source>
</evidence>
<name>A0A2G8LC41_STIJA</name>
<dbReference type="STRING" id="307972.A0A2G8LC41"/>
<feature type="binding site" evidence="21">
    <location>
        <position position="594"/>
    </location>
    <ligand>
        <name>Zn(2+)</name>
        <dbReference type="ChEBI" id="CHEBI:29105"/>
        <note>catalytic</note>
    </ligand>
</feature>
<keyword evidence="13" id="KW-0106">Calcium</keyword>
<dbReference type="InterPro" id="IPR024571">
    <property type="entry name" value="ERAP1-like_C_dom"/>
</dbReference>
<evidence type="ECO:0000256" key="21">
    <source>
        <dbReference type="PIRSR" id="PIRSR634016-3"/>
    </source>
</evidence>
<evidence type="ECO:0000256" key="12">
    <source>
        <dbReference type="ARBA" id="ARBA00022833"/>
    </source>
</evidence>
<dbReference type="EC" id="3.4.11.7" evidence="5"/>
<organism evidence="26 27">
    <name type="scientific">Stichopus japonicus</name>
    <name type="common">Sea cucumber</name>
    <dbReference type="NCBI Taxonomy" id="307972"/>
    <lineage>
        <taxon>Eukaryota</taxon>
        <taxon>Metazoa</taxon>
        <taxon>Echinodermata</taxon>
        <taxon>Eleutherozoa</taxon>
        <taxon>Echinozoa</taxon>
        <taxon>Holothuroidea</taxon>
        <taxon>Aspidochirotacea</taxon>
        <taxon>Aspidochirotida</taxon>
        <taxon>Stichopodidae</taxon>
        <taxon>Apostichopus</taxon>
    </lineage>
</organism>
<dbReference type="GO" id="GO:0042277">
    <property type="term" value="F:peptide binding"/>
    <property type="evidence" value="ECO:0007669"/>
    <property type="project" value="TreeGrafter"/>
</dbReference>
<dbReference type="GO" id="GO:0043171">
    <property type="term" value="P:peptide catabolic process"/>
    <property type="evidence" value="ECO:0007669"/>
    <property type="project" value="TreeGrafter"/>
</dbReference>
<feature type="domain" description="Peptidase M1 membrane alanine aminopeptidase" evidence="23">
    <location>
        <begin position="518"/>
        <end position="742"/>
    </location>
</feature>
<keyword evidence="7" id="KW-1003">Cell membrane</keyword>
<evidence type="ECO:0000256" key="16">
    <source>
        <dbReference type="ARBA" id="ARBA00023049"/>
    </source>
</evidence>
<dbReference type="Gene3D" id="1.10.390.10">
    <property type="entry name" value="Neutral Protease Domain 2"/>
    <property type="match status" value="1"/>
</dbReference>
<dbReference type="SUPFAM" id="SSF55486">
    <property type="entry name" value="Metalloproteases ('zincins'), catalytic domain"/>
    <property type="match status" value="1"/>
</dbReference>
<dbReference type="OrthoDB" id="510539at2759"/>
<gene>
    <name evidence="26" type="ORF">BSL78_05219</name>
</gene>
<dbReference type="InterPro" id="IPR042097">
    <property type="entry name" value="Aminopeptidase_N-like_N_sf"/>
</dbReference>
<comment type="cofactor">
    <cofactor evidence="21">
        <name>Zn(2+)</name>
        <dbReference type="ChEBI" id="CHEBI:29105"/>
    </cofactor>
    <text evidence="21">Binds 1 zinc ion per subunit.</text>
</comment>
<evidence type="ECO:0000256" key="9">
    <source>
        <dbReference type="ARBA" id="ARBA00022692"/>
    </source>
</evidence>
<keyword evidence="15" id="KW-1133">Transmembrane helix</keyword>
<dbReference type="Gene3D" id="2.60.40.1910">
    <property type="match status" value="1"/>
</dbReference>
<dbReference type="EMBL" id="MRZV01000130">
    <property type="protein sequence ID" value="PIK57836.1"/>
    <property type="molecule type" value="Genomic_DNA"/>
</dbReference>
<feature type="binding site" evidence="21">
    <location>
        <position position="613"/>
    </location>
    <ligand>
        <name>Zn(2+)</name>
        <dbReference type="ChEBI" id="CHEBI:29105"/>
        <note>catalytic</note>
    </ligand>
</feature>
<accession>A0A2G8LC41</accession>
<dbReference type="GO" id="GO:0008270">
    <property type="term" value="F:zinc ion binding"/>
    <property type="evidence" value="ECO:0007669"/>
    <property type="project" value="InterPro"/>
</dbReference>
<evidence type="ECO:0000256" key="1">
    <source>
        <dbReference type="ARBA" id="ARBA00001703"/>
    </source>
</evidence>
<evidence type="ECO:0000256" key="4">
    <source>
        <dbReference type="ARBA" id="ARBA00011748"/>
    </source>
</evidence>
<dbReference type="Pfam" id="PF11838">
    <property type="entry name" value="ERAP1_C"/>
    <property type="match status" value="1"/>
</dbReference>
<evidence type="ECO:0000256" key="17">
    <source>
        <dbReference type="ARBA" id="ARBA00023136"/>
    </source>
</evidence>
<dbReference type="PANTHER" id="PTHR11533:SF276">
    <property type="entry name" value="GLUTAMYL AMINOPEPTIDASE"/>
    <property type="match status" value="1"/>
</dbReference>
<keyword evidence="19" id="KW-0325">Glycoprotein</keyword>
<dbReference type="Gene3D" id="2.60.40.1730">
    <property type="entry name" value="tricorn interacting facor f3 domain"/>
    <property type="match status" value="1"/>
</dbReference>
<evidence type="ECO:0000256" key="13">
    <source>
        <dbReference type="ARBA" id="ARBA00022837"/>
    </source>
</evidence>
<dbReference type="InterPro" id="IPR014782">
    <property type="entry name" value="Peptidase_M1_dom"/>
</dbReference>
<evidence type="ECO:0000256" key="15">
    <source>
        <dbReference type="ARBA" id="ARBA00022989"/>
    </source>
</evidence>
<dbReference type="InterPro" id="IPR027268">
    <property type="entry name" value="Peptidase_M4/M1_CTD_sf"/>
</dbReference>
<evidence type="ECO:0000256" key="18">
    <source>
        <dbReference type="ARBA" id="ARBA00023157"/>
    </source>
</evidence>
<dbReference type="CDD" id="cd09601">
    <property type="entry name" value="M1_APN-Q_like"/>
    <property type="match status" value="1"/>
</dbReference>
<dbReference type="SUPFAM" id="SSF63737">
    <property type="entry name" value="Leukotriene A4 hydrolase N-terminal domain"/>
    <property type="match status" value="1"/>
</dbReference>
<keyword evidence="12 21" id="KW-0862">Zinc</keyword>
<dbReference type="GO" id="GO:0070006">
    <property type="term" value="F:metalloaminopeptidase activity"/>
    <property type="evidence" value="ECO:0007669"/>
    <property type="project" value="TreeGrafter"/>
</dbReference>
<dbReference type="AlphaFoldDB" id="A0A2G8LC41"/>
<evidence type="ECO:0000256" key="10">
    <source>
        <dbReference type="ARBA" id="ARBA00022723"/>
    </source>
</evidence>
<dbReference type="Gene3D" id="1.25.50.20">
    <property type="match status" value="1"/>
</dbReference>
<reference evidence="26 27" key="1">
    <citation type="journal article" date="2017" name="PLoS Biol.">
        <title>The sea cucumber genome provides insights into morphological evolution and visceral regeneration.</title>
        <authorList>
            <person name="Zhang X."/>
            <person name="Sun L."/>
            <person name="Yuan J."/>
            <person name="Sun Y."/>
            <person name="Gao Y."/>
            <person name="Zhang L."/>
            <person name="Li S."/>
            <person name="Dai H."/>
            <person name="Hamel J.F."/>
            <person name="Liu C."/>
            <person name="Yu Y."/>
            <person name="Liu S."/>
            <person name="Lin W."/>
            <person name="Guo K."/>
            <person name="Jin S."/>
            <person name="Xu P."/>
            <person name="Storey K.B."/>
            <person name="Huan P."/>
            <person name="Zhang T."/>
            <person name="Zhou Y."/>
            <person name="Zhang J."/>
            <person name="Lin C."/>
            <person name="Li X."/>
            <person name="Xing L."/>
            <person name="Huo D."/>
            <person name="Sun M."/>
            <person name="Wang L."/>
            <person name="Mercier A."/>
            <person name="Li F."/>
            <person name="Yang H."/>
            <person name="Xiang J."/>
        </authorList>
    </citation>
    <scope>NUCLEOTIDE SEQUENCE [LARGE SCALE GENOMIC DNA]</scope>
    <source>
        <strain evidence="26">Shaxun</strain>
        <tissue evidence="26">Muscle</tissue>
    </source>
</reference>
<evidence type="ECO:0000256" key="5">
    <source>
        <dbReference type="ARBA" id="ARBA00012567"/>
    </source>
</evidence>
<dbReference type="GO" id="GO:0006508">
    <property type="term" value="P:proteolysis"/>
    <property type="evidence" value="ECO:0007669"/>
    <property type="project" value="UniProtKB-KW"/>
</dbReference>
<keyword evidence="14" id="KW-0735">Signal-anchor</keyword>
<evidence type="ECO:0000256" key="20">
    <source>
        <dbReference type="PIRSR" id="PIRSR634016-1"/>
    </source>
</evidence>
<evidence type="ECO:0000256" key="3">
    <source>
        <dbReference type="ARBA" id="ARBA00010136"/>
    </source>
</evidence>
<comment type="similarity">
    <text evidence="3">Belongs to the peptidase M1 family.</text>
</comment>
<keyword evidence="6 26" id="KW-0031">Aminopeptidase</keyword>
<dbReference type="InterPro" id="IPR034016">
    <property type="entry name" value="M1_APN-typ"/>
</dbReference>
<feature type="domain" description="Aminopeptidase N-like N-terminal" evidence="25">
    <location>
        <begin position="296"/>
        <end position="483"/>
    </location>
</feature>
<dbReference type="InterPro" id="IPR045357">
    <property type="entry name" value="Aminopeptidase_N-like_N"/>
</dbReference>